<name>A0A438FJ59_VITVI</name>
<evidence type="ECO:0000313" key="2">
    <source>
        <dbReference type="Proteomes" id="UP000288805"/>
    </source>
</evidence>
<dbReference type="AlphaFoldDB" id="A0A438FJ59"/>
<reference evidence="1 2" key="1">
    <citation type="journal article" date="2018" name="PLoS Genet.">
        <title>Population sequencing reveals clonal diversity and ancestral inbreeding in the grapevine cultivar Chardonnay.</title>
        <authorList>
            <person name="Roach M.J."/>
            <person name="Johnson D.L."/>
            <person name="Bohlmann J."/>
            <person name="van Vuuren H.J."/>
            <person name="Jones S.J."/>
            <person name="Pretorius I.S."/>
            <person name="Schmidt S.A."/>
            <person name="Borneman A.R."/>
        </authorList>
    </citation>
    <scope>NUCLEOTIDE SEQUENCE [LARGE SCALE GENOMIC DNA]</scope>
    <source>
        <strain evidence="2">cv. Chardonnay</strain>
        <tissue evidence="1">Leaf</tissue>
    </source>
</reference>
<proteinExistence type="predicted"/>
<dbReference type="Proteomes" id="UP000288805">
    <property type="component" value="Unassembled WGS sequence"/>
</dbReference>
<gene>
    <name evidence="1" type="ORF">CK203_089502</name>
</gene>
<organism evidence="1 2">
    <name type="scientific">Vitis vinifera</name>
    <name type="common">Grape</name>
    <dbReference type="NCBI Taxonomy" id="29760"/>
    <lineage>
        <taxon>Eukaryota</taxon>
        <taxon>Viridiplantae</taxon>
        <taxon>Streptophyta</taxon>
        <taxon>Embryophyta</taxon>
        <taxon>Tracheophyta</taxon>
        <taxon>Spermatophyta</taxon>
        <taxon>Magnoliopsida</taxon>
        <taxon>eudicotyledons</taxon>
        <taxon>Gunneridae</taxon>
        <taxon>Pentapetalae</taxon>
        <taxon>rosids</taxon>
        <taxon>Vitales</taxon>
        <taxon>Vitaceae</taxon>
        <taxon>Viteae</taxon>
        <taxon>Vitis</taxon>
    </lineage>
</organism>
<evidence type="ECO:0000313" key="1">
    <source>
        <dbReference type="EMBL" id="RVW60044.1"/>
    </source>
</evidence>
<dbReference type="EMBL" id="QGNW01000871">
    <property type="protein sequence ID" value="RVW60044.1"/>
    <property type="molecule type" value="Genomic_DNA"/>
</dbReference>
<accession>A0A438FJ59</accession>
<protein>
    <submittedName>
        <fullName evidence="1">Uncharacterized protein</fullName>
    </submittedName>
</protein>
<comment type="caution">
    <text evidence="1">The sequence shown here is derived from an EMBL/GenBank/DDBJ whole genome shotgun (WGS) entry which is preliminary data.</text>
</comment>
<sequence>MGERLKNQTPPKICDGSVVRSYQEPQSESASAAEFVFREAVFHAIWAKVGSFRPEDGRLFEIRVASRKASSLVVRAMGKKNHDNSSSSGNFFFLRLHGFWISSL</sequence>